<protein>
    <submittedName>
        <fullName evidence="1">Uncharacterized protein</fullName>
    </submittedName>
</protein>
<sequence>MFASVFPVLPALILAHAWMTFMVAQTLSAEAELATLPPEAYPI</sequence>
<keyword evidence="2" id="KW-1185">Reference proteome</keyword>
<accession>A0A9W6N981</accession>
<dbReference type="AlphaFoldDB" id="A0A9W6N981"/>
<dbReference type="RefSeq" id="WP_271180486.1">
    <property type="nucleotide sequence ID" value="NZ_BSFM01000001.1"/>
</dbReference>
<organism evidence="1 2">
    <name type="scientific">Ancylobacter defluvii</name>
    <dbReference type="NCBI Taxonomy" id="1282440"/>
    <lineage>
        <taxon>Bacteria</taxon>
        <taxon>Pseudomonadati</taxon>
        <taxon>Pseudomonadota</taxon>
        <taxon>Alphaproteobacteria</taxon>
        <taxon>Hyphomicrobiales</taxon>
        <taxon>Xanthobacteraceae</taxon>
        <taxon>Ancylobacter</taxon>
    </lineage>
</organism>
<evidence type="ECO:0000313" key="2">
    <source>
        <dbReference type="Proteomes" id="UP001143330"/>
    </source>
</evidence>
<gene>
    <name evidence="1" type="ORF">GCM10017653_01900</name>
</gene>
<proteinExistence type="predicted"/>
<dbReference type="EMBL" id="BSFM01000001">
    <property type="protein sequence ID" value="GLK82121.1"/>
    <property type="molecule type" value="Genomic_DNA"/>
</dbReference>
<reference evidence="1" key="2">
    <citation type="submission" date="2023-01" db="EMBL/GenBank/DDBJ databases">
        <authorList>
            <person name="Sun Q."/>
            <person name="Evtushenko L."/>
        </authorList>
    </citation>
    <scope>NUCLEOTIDE SEQUENCE</scope>
    <source>
        <strain evidence="1">VKM B-2789</strain>
    </source>
</reference>
<reference evidence="1" key="1">
    <citation type="journal article" date="2014" name="Int. J. Syst. Evol. Microbiol.">
        <title>Complete genome sequence of Corynebacterium casei LMG S-19264T (=DSM 44701T), isolated from a smear-ripened cheese.</title>
        <authorList>
            <consortium name="US DOE Joint Genome Institute (JGI-PGF)"/>
            <person name="Walter F."/>
            <person name="Albersmeier A."/>
            <person name="Kalinowski J."/>
            <person name="Ruckert C."/>
        </authorList>
    </citation>
    <scope>NUCLEOTIDE SEQUENCE</scope>
    <source>
        <strain evidence="1">VKM B-2789</strain>
    </source>
</reference>
<dbReference type="Proteomes" id="UP001143330">
    <property type="component" value="Unassembled WGS sequence"/>
</dbReference>
<evidence type="ECO:0000313" key="1">
    <source>
        <dbReference type="EMBL" id="GLK82121.1"/>
    </source>
</evidence>
<name>A0A9W6N981_9HYPH</name>
<comment type="caution">
    <text evidence="1">The sequence shown here is derived from an EMBL/GenBank/DDBJ whole genome shotgun (WGS) entry which is preliminary data.</text>
</comment>